<evidence type="ECO:0000256" key="5">
    <source>
        <dbReference type="ARBA" id="ARBA00023002"/>
    </source>
</evidence>
<evidence type="ECO:0000313" key="7">
    <source>
        <dbReference type="EMBL" id="CAB4863306.1"/>
    </source>
</evidence>
<dbReference type="InterPro" id="IPR009100">
    <property type="entry name" value="AcylCoA_DH/oxidase_NM_dom_sf"/>
</dbReference>
<dbReference type="InterPro" id="IPR009075">
    <property type="entry name" value="AcylCo_DH/oxidase_C"/>
</dbReference>
<evidence type="ECO:0000259" key="6">
    <source>
        <dbReference type="Pfam" id="PF00441"/>
    </source>
</evidence>
<name>A0A6J7CZ47_9ZZZZ</name>
<dbReference type="EMBL" id="CAFBLP010000006">
    <property type="protein sequence ID" value="CAB4863306.1"/>
    <property type="molecule type" value="Genomic_DNA"/>
</dbReference>
<evidence type="ECO:0000256" key="2">
    <source>
        <dbReference type="ARBA" id="ARBA00009347"/>
    </source>
</evidence>
<feature type="domain" description="Acyl-CoA dehydrogenase/oxidase C-terminal" evidence="6">
    <location>
        <begin position="179"/>
        <end position="311"/>
    </location>
</feature>
<keyword evidence="5" id="KW-0560">Oxidoreductase</keyword>
<proteinExistence type="inferred from homology"/>
<dbReference type="Pfam" id="PF00441">
    <property type="entry name" value="Acyl-CoA_dh_1"/>
    <property type="match status" value="1"/>
</dbReference>
<evidence type="ECO:0000256" key="3">
    <source>
        <dbReference type="ARBA" id="ARBA00022630"/>
    </source>
</evidence>
<keyword evidence="3" id="KW-0285">Flavoprotein</keyword>
<dbReference type="SUPFAM" id="SSF47203">
    <property type="entry name" value="Acyl-CoA dehydrogenase C-terminal domain-like"/>
    <property type="match status" value="1"/>
</dbReference>
<dbReference type="AlphaFoldDB" id="A0A6J7CZ47"/>
<dbReference type="GO" id="GO:0003995">
    <property type="term" value="F:acyl-CoA dehydrogenase activity"/>
    <property type="evidence" value="ECO:0007669"/>
    <property type="project" value="TreeGrafter"/>
</dbReference>
<dbReference type="GO" id="GO:0050660">
    <property type="term" value="F:flavin adenine dinucleotide binding"/>
    <property type="evidence" value="ECO:0007669"/>
    <property type="project" value="InterPro"/>
</dbReference>
<dbReference type="Gene3D" id="1.20.140.10">
    <property type="entry name" value="Butyryl-CoA Dehydrogenase, subunit A, domain 3"/>
    <property type="match status" value="1"/>
</dbReference>
<gene>
    <name evidence="7" type="ORF">UFOPK3376_00392</name>
</gene>
<dbReference type="SUPFAM" id="SSF56645">
    <property type="entry name" value="Acyl-CoA dehydrogenase NM domain-like"/>
    <property type="match status" value="1"/>
</dbReference>
<dbReference type="InterPro" id="IPR036250">
    <property type="entry name" value="AcylCo_DH-like_C"/>
</dbReference>
<evidence type="ECO:0000256" key="1">
    <source>
        <dbReference type="ARBA" id="ARBA00001974"/>
    </source>
</evidence>
<dbReference type="InterPro" id="IPR037069">
    <property type="entry name" value="AcylCoA_DH/ox_N_sf"/>
</dbReference>
<evidence type="ECO:0000256" key="4">
    <source>
        <dbReference type="ARBA" id="ARBA00022827"/>
    </source>
</evidence>
<dbReference type="PANTHER" id="PTHR43884:SF20">
    <property type="entry name" value="ACYL-COA DEHYDROGENASE FADE28"/>
    <property type="match status" value="1"/>
</dbReference>
<comment type="similarity">
    <text evidence="2">Belongs to the acyl-CoA dehydrogenase family.</text>
</comment>
<reference evidence="7" key="1">
    <citation type="submission" date="2020-05" db="EMBL/GenBank/DDBJ databases">
        <authorList>
            <person name="Chiriac C."/>
            <person name="Salcher M."/>
            <person name="Ghai R."/>
            <person name="Kavagutti S V."/>
        </authorList>
    </citation>
    <scope>NUCLEOTIDE SEQUENCE</scope>
</reference>
<comment type="cofactor">
    <cofactor evidence="1">
        <name>FAD</name>
        <dbReference type="ChEBI" id="CHEBI:57692"/>
    </cofactor>
</comment>
<protein>
    <submittedName>
        <fullName evidence="7">Unannotated protein</fullName>
    </submittedName>
</protein>
<sequence length="337" mass="35873">MELALSPDQRVLLEAFEQFFRRESAPMVVRRAEPLGFDAELWAALATMEVWGSDASLSDLCVIGEMAGRSVAPVPFAEHAVASRVLGWSSLFSGESIAGFSPRPANEHGVWSVVPAGAVADVIVGMDRDEFVALVSPPPMAGPRNHASAPLADRSARLGELSILGTRRDFDRACAEWKVLTAAMLVGLAAAALEMGVEYVQQRQQFGVPIGAFQAVQHALADLPGRIDGARLLTHQAAAALDAGGGGICDVANNDITDAHALASMAFVFSADIAADSTARSLHFHGGYGFAEEYDIQLYYRRARGWALVLGDPTTEYLALADRLWPDDAPARRAAGS</sequence>
<organism evidence="7">
    <name type="scientific">freshwater metagenome</name>
    <dbReference type="NCBI Taxonomy" id="449393"/>
    <lineage>
        <taxon>unclassified sequences</taxon>
        <taxon>metagenomes</taxon>
        <taxon>ecological metagenomes</taxon>
    </lineage>
</organism>
<accession>A0A6J7CZ47</accession>
<keyword evidence="4" id="KW-0274">FAD</keyword>
<dbReference type="PANTHER" id="PTHR43884">
    <property type="entry name" value="ACYL-COA DEHYDROGENASE"/>
    <property type="match status" value="1"/>
</dbReference>
<dbReference type="Gene3D" id="1.10.540.10">
    <property type="entry name" value="Acyl-CoA dehydrogenase/oxidase, N-terminal domain"/>
    <property type="match status" value="1"/>
</dbReference>